<feature type="region of interest" description="Disordered" evidence="1">
    <location>
        <begin position="49"/>
        <end position="81"/>
    </location>
</feature>
<feature type="compositionally biased region" description="Low complexity" evidence="1">
    <location>
        <begin position="53"/>
        <end position="81"/>
    </location>
</feature>
<evidence type="ECO:0000256" key="1">
    <source>
        <dbReference type="SAM" id="MobiDB-lite"/>
    </source>
</evidence>
<keyword evidence="3" id="KW-1185">Reference proteome</keyword>
<accession>A0A1Y3BM29</accession>
<sequence length="151" mass="16411">MKNTVLNCHHNLNGGAIGEKLVVNHNGNLFVKNGEILPSDLEFLNSPLEDEQQQQQQVNNPKNNMNSMDTMETTTTTTTTTSNNSTAVLCVAELSRMFPTPPSLEAMVSSPSSSYVTEVAAAANVKSINNDKNCNEPDSDSLTINHSIHHQ</sequence>
<gene>
    <name evidence="2" type="ORF">BLA29_011330</name>
</gene>
<proteinExistence type="predicted"/>
<dbReference type="Proteomes" id="UP000194236">
    <property type="component" value="Unassembled WGS sequence"/>
</dbReference>
<feature type="compositionally biased region" description="Polar residues" evidence="1">
    <location>
        <begin position="140"/>
        <end position="151"/>
    </location>
</feature>
<reference evidence="2 3" key="1">
    <citation type="submission" date="2017-03" db="EMBL/GenBank/DDBJ databases">
        <title>Genome Survey of Euroglyphus maynei.</title>
        <authorList>
            <person name="Arlian L.G."/>
            <person name="Morgan M.S."/>
            <person name="Rider S.D."/>
        </authorList>
    </citation>
    <scope>NUCLEOTIDE SEQUENCE [LARGE SCALE GENOMIC DNA]</scope>
    <source>
        <strain evidence="2">Arlian Lab</strain>
        <tissue evidence="2">Whole body</tissue>
    </source>
</reference>
<evidence type="ECO:0000313" key="3">
    <source>
        <dbReference type="Proteomes" id="UP000194236"/>
    </source>
</evidence>
<protein>
    <submittedName>
        <fullName evidence="2">Uncharacterized protein</fullName>
    </submittedName>
</protein>
<organism evidence="2 3">
    <name type="scientific">Euroglyphus maynei</name>
    <name type="common">Mayne's house dust mite</name>
    <dbReference type="NCBI Taxonomy" id="6958"/>
    <lineage>
        <taxon>Eukaryota</taxon>
        <taxon>Metazoa</taxon>
        <taxon>Ecdysozoa</taxon>
        <taxon>Arthropoda</taxon>
        <taxon>Chelicerata</taxon>
        <taxon>Arachnida</taxon>
        <taxon>Acari</taxon>
        <taxon>Acariformes</taxon>
        <taxon>Sarcoptiformes</taxon>
        <taxon>Astigmata</taxon>
        <taxon>Psoroptidia</taxon>
        <taxon>Analgoidea</taxon>
        <taxon>Pyroglyphidae</taxon>
        <taxon>Pyroglyphinae</taxon>
        <taxon>Euroglyphus</taxon>
    </lineage>
</organism>
<feature type="region of interest" description="Disordered" evidence="1">
    <location>
        <begin position="129"/>
        <end position="151"/>
    </location>
</feature>
<name>A0A1Y3BM29_EURMA</name>
<comment type="caution">
    <text evidence="2">The sequence shown here is derived from an EMBL/GenBank/DDBJ whole genome shotgun (WGS) entry which is preliminary data.</text>
</comment>
<dbReference type="AlphaFoldDB" id="A0A1Y3BM29"/>
<dbReference type="EMBL" id="MUJZ01010630">
    <property type="protein sequence ID" value="OTF82020.1"/>
    <property type="molecule type" value="Genomic_DNA"/>
</dbReference>
<feature type="non-terminal residue" evidence="2">
    <location>
        <position position="151"/>
    </location>
</feature>
<evidence type="ECO:0000313" key="2">
    <source>
        <dbReference type="EMBL" id="OTF82020.1"/>
    </source>
</evidence>